<keyword evidence="1" id="KW-0812">Transmembrane</keyword>
<keyword evidence="1" id="KW-1133">Transmembrane helix</keyword>
<feature type="transmembrane region" description="Helical" evidence="1">
    <location>
        <begin position="144"/>
        <end position="171"/>
    </location>
</feature>
<comment type="caution">
    <text evidence="2">The sequence shown here is derived from an EMBL/GenBank/DDBJ whole genome shotgun (WGS) entry which is preliminary data.</text>
</comment>
<evidence type="ECO:0000313" key="2">
    <source>
        <dbReference type="EMBL" id="GAA2121226.1"/>
    </source>
</evidence>
<gene>
    <name evidence="2" type="ORF">GCM10009824_23560</name>
</gene>
<feature type="transmembrane region" description="Helical" evidence="1">
    <location>
        <begin position="183"/>
        <end position="203"/>
    </location>
</feature>
<feature type="transmembrane region" description="Helical" evidence="1">
    <location>
        <begin position="209"/>
        <end position="228"/>
    </location>
</feature>
<sequence>MAMRSVELADVWDARPADRGFMTALATMSFVGLGLELVVDGSVLTVTGDIPTYYPLALQILFWVGLGLAWFVLARLLLAWSRRRGLDPLPSEFASPLSHRTWSKVLVCFIAAVLAAIVLPVFVTDSWSMAPVRNYWEVYGMYGPIAWLPMVAWLIYHVGRACLIASFLSYAHRALRLRFSFPAARYIPWGGIVTGLVLGAVMFLAPGGAVALATLISTFLLGIIHVLTGESLRTTAVFTALVFLFL</sequence>
<proteinExistence type="predicted"/>
<dbReference type="EMBL" id="BAAAQA010000026">
    <property type="protein sequence ID" value="GAA2121226.1"/>
    <property type="molecule type" value="Genomic_DNA"/>
</dbReference>
<dbReference type="Proteomes" id="UP001500166">
    <property type="component" value="Unassembled WGS sequence"/>
</dbReference>
<keyword evidence="1" id="KW-0472">Membrane</keyword>
<evidence type="ECO:0000313" key="3">
    <source>
        <dbReference type="Proteomes" id="UP001500166"/>
    </source>
</evidence>
<protein>
    <submittedName>
        <fullName evidence="2">Uncharacterized protein</fullName>
    </submittedName>
</protein>
<keyword evidence="3" id="KW-1185">Reference proteome</keyword>
<organism evidence="2 3">
    <name type="scientific">Kocuria atrinae</name>
    <dbReference type="NCBI Taxonomy" id="592377"/>
    <lineage>
        <taxon>Bacteria</taxon>
        <taxon>Bacillati</taxon>
        <taxon>Actinomycetota</taxon>
        <taxon>Actinomycetes</taxon>
        <taxon>Micrococcales</taxon>
        <taxon>Micrococcaceae</taxon>
        <taxon>Kocuria</taxon>
    </lineage>
</organism>
<evidence type="ECO:0000256" key="1">
    <source>
        <dbReference type="SAM" id="Phobius"/>
    </source>
</evidence>
<reference evidence="3" key="1">
    <citation type="journal article" date="2019" name="Int. J. Syst. Evol. Microbiol.">
        <title>The Global Catalogue of Microorganisms (GCM) 10K type strain sequencing project: providing services to taxonomists for standard genome sequencing and annotation.</title>
        <authorList>
            <consortium name="The Broad Institute Genomics Platform"/>
            <consortium name="The Broad Institute Genome Sequencing Center for Infectious Disease"/>
            <person name="Wu L."/>
            <person name="Ma J."/>
        </authorList>
    </citation>
    <scope>NUCLEOTIDE SEQUENCE [LARGE SCALE GENOMIC DNA]</scope>
    <source>
        <strain evidence="3">JCM 15914</strain>
    </source>
</reference>
<name>A0ABP5JWC4_9MICC</name>
<feature type="transmembrane region" description="Helical" evidence="1">
    <location>
        <begin position="56"/>
        <end position="80"/>
    </location>
</feature>
<accession>A0ABP5JWC4</accession>
<feature type="transmembrane region" description="Helical" evidence="1">
    <location>
        <begin position="101"/>
        <end position="124"/>
    </location>
</feature>
<feature type="transmembrane region" description="Helical" evidence="1">
    <location>
        <begin position="21"/>
        <end position="44"/>
    </location>
</feature>